<dbReference type="SMART" id="SM01251">
    <property type="entry name" value="KbaA"/>
    <property type="match status" value="1"/>
</dbReference>
<keyword evidence="1" id="KW-0812">Transmembrane</keyword>
<proteinExistence type="predicted"/>
<gene>
    <name evidence="2" type="ORF">SD71_08275</name>
</gene>
<comment type="caution">
    <text evidence="2">The sequence shown here is derived from an EMBL/GenBank/DDBJ whole genome shotgun (WGS) entry which is preliminary data.</text>
</comment>
<sequence>MNLRKWMKLFGTTILIGALAAAVTGLCLLVADPEFRVIKADGWLYNIVMMGLSGLTFGAFAHMGFFAYLMLNYIARSIFKRPYLWVALQGFIAVFVLAEIAYWTYGTNFPSNTYWAVPLLLLVLSLIVAWRKVNETTSGAWIPTLFFMVAVTVVEAIPTFRTGNISSLIFQMAPLFVCNAYQIMQLHRILDRAGTLKSAA</sequence>
<feature type="transmembrane region" description="Helical" evidence="1">
    <location>
        <begin position="43"/>
        <end position="71"/>
    </location>
</feature>
<organism evidence="2 3">
    <name type="scientific">Cohnella kolymensis</name>
    <dbReference type="NCBI Taxonomy" id="1590652"/>
    <lineage>
        <taxon>Bacteria</taxon>
        <taxon>Bacillati</taxon>
        <taxon>Bacillota</taxon>
        <taxon>Bacilli</taxon>
        <taxon>Bacillales</taxon>
        <taxon>Paenibacillaceae</taxon>
        <taxon>Cohnella</taxon>
    </lineage>
</organism>
<dbReference type="InterPro" id="IPR024164">
    <property type="entry name" value="KinB-signalling_activ"/>
</dbReference>
<protein>
    <recommendedName>
        <fullName evidence="4">KinB signaling pathway activation protein</fullName>
    </recommendedName>
</protein>
<evidence type="ECO:0008006" key="4">
    <source>
        <dbReference type="Google" id="ProtNLM"/>
    </source>
</evidence>
<dbReference type="Proteomes" id="UP000054526">
    <property type="component" value="Unassembled WGS sequence"/>
</dbReference>
<dbReference type="EMBL" id="JXAL01000011">
    <property type="protein sequence ID" value="KIL36348.1"/>
    <property type="molecule type" value="Genomic_DNA"/>
</dbReference>
<feature type="transmembrane region" description="Helical" evidence="1">
    <location>
        <begin position="115"/>
        <end position="133"/>
    </location>
</feature>
<feature type="transmembrane region" description="Helical" evidence="1">
    <location>
        <begin position="140"/>
        <end position="159"/>
    </location>
</feature>
<dbReference type="RefSeq" id="WP_041061981.1">
    <property type="nucleotide sequence ID" value="NZ_JXAL01000011.1"/>
</dbReference>
<accession>A0ABR5A6T6</accession>
<evidence type="ECO:0000313" key="3">
    <source>
        <dbReference type="Proteomes" id="UP000054526"/>
    </source>
</evidence>
<evidence type="ECO:0000313" key="2">
    <source>
        <dbReference type="EMBL" id="KIL36348.1"/>
    </source>
</evidence>
<keyword evidence="1" id="KW-0472">Membrane</keyword>
<name>A0ABR5A6T6_9BACL</name>
<feature type="transmembrane region" description="Helical" evidence="1">
    <location>
        <begin position="9"/>
        <end position="31"/>
    </location>
</feature>
<feature type="transmembrane region" description="Helical" evidence="1">
    <location>
        <begin position="83"/>
        <end position="103"/>
    </location>
</feature>
<evidence type="ECO:0000256" key="1">
    <source>
        <dbReference type="SAM" id="Phobius"/>
    </source>
</evidence>
<keyword evidence="3" id="KW-1185">Reference proteome</keyword>
<dbReference type="Pfam" id="PF14089">
    <property type="entry name" value="KbaA"/>
    <property type="match status" value="1"/>
</dbReference>
<keyword evidence="1" id="KW-1133">Transmembrane helix</keyword>
<reference evidence="2 3" key="1">
    <citation type="submission" date="2014-12" db="EMBL/GenBank/DDBJ databases">
        <title>Draft genome sequence of Cohnella kolymensis strain B-2846.</title>
        <authorList>
            <person name="Karlyshev A.V."/>
            <person name="Kudryashova E.B."/>
        </authorList>
    </citation>
    <scope>NUCLEOTIDE SEQUENCE [LARGE SCALE GENOMIC DNA]</scope>
    <source>
        <strain evidence="2 3">VKM B-2846</strain>
    </source>
</reference>